<keyword evidence="7" id="KW-0238">DNA-binding</keyword>
<dbReference type="Pfam" id="PF02384">
    <property type="entry name" value="N6_Mtase"/>
    <property type="match status" value="1"/>
</dbReference>
<accession>A0ABR7WYQ8</accession>
<dbReference type="InterPro" id="IPR005467">
    <property type="entry name" value="His_kinase_dom"/>
</dbReference>
<evidence type="ECO:0000256" key="7">
    <source>
        <dbReference type="ARBA" id="ARBA00023125"/>
    </source>
</evidence>
<evidence type="ECO:0000256" key="8">
    <source>
        <dbReference type="ARBA" id="ARBA00047942"/>
    </source>
</evidence>
<gene>
    <name evidence="10" type="ORF">IDJ77_26670</name>
</gene>
<organism evidence="10 11">
    <name type="scientific">Mucilaginibacter pankratovii</name>
    <dbReference type="NCBI Taxonomy" id="2772110"/>
    <lineage>
        <taxon>Bacteria</taxon>
        <taxon>Pseudomonadati</taxon>
        <taxon>Bacteroidota</taxon>
        <taxon>Sphingobacteriia</taxon>
        <taxon>Sphingobacteriales</taxon>
        <taxon>Sphingobacteriaceae</taxon>
        <taxon>Mucilaginibacter</taxon>
    </lineage>
</organism>
<dbReference type="PRINTS" id="PR00507">
    <property type="entry name" value="N12N6MTFRASE"/>
</dbReference>
<comment type="similarity">
    <text evidence="1">Belongs to the N(4)/N(6)-methyltransferase family.</text>
</comment>
<dbReference type="SUPFAM" id="SSF53335">
    <property type="entry name" value="S-adenosyl-L-methionine-dependent methyltransferases"/>
    <property type="match status" value="1"/>
</dbReference>
<dbReference type="InterPro" id="IPR036890">
    <property type="entry name" value="HATPase_C_sf"/>
</dbReference>
<dbReference type="Proteomes" id="UP000606600">
    <property type="component" value="Unassembled WGS sequence"/>
</dbReference>
<dbReference type="Gene3D" id="3.30.565.10">
    <property type="entry name" value="Histidine kinase-like ATPase, C-terminal domain"/>
    <property type="match status" value="1"/>
</dbReference>
<dbReference type="SMART" id="SM00387">
    <property type="entry name" value="HATPase_c"/>
    <property type="match status" value="1"/>
</dbReference>
<evidence type="ECO:0000259" key="9">
    <source>
        <dbReference type="PROSITE" id="PS50109"/>
    </source>
</evidence>
<comment type="caution">
    <text evidence="10">The sequence shown here is derived from an EMBL/GenBank/DDBJ whole genome shotgun (WGS) entry which is preliminary data.</text>
</comment>
<keyword evidence="3 10" id="KW-0489">Methyltransferase</keyword>
<dbReference type="SUPFAM" id="SSF116734">
    <property type="entry name" value="DNA methylase specificity domain"/>
    <property type="match status" value="1"/>
</dbReference>
<proteinExistence type="inferred from homology"/>
<evidence type="ECO:0000256" key="4">
    <source>
        <dbReference type="ARBA" id="ARBA00022679"/>
    </source>
</evidence>
<protein>
    <recommendedName>
        <fullName evidence="2">site-specific DNA-methyltransferase (adenine-specific)</fullName>
        <ecNumber evidence="2">2.1.1.72</ecNumber>
    </recommendedName>
</protein>
<sequence>MTLHEAIQELLTTSDQALTSSEVAEKINSSQSYKRKDGQQLTPTQITARVNQYANVFTVTSDGLITLIDKDILRFKNAYYHILNRFRDGKYGFFEYKPLALIALFVGWRDRFPYRFLDYPSQEVIDELITSNLEFLAPITRDELISLIIRLEEKDRHWLWGVLQDIKSFPKPSAVDFRDFFNDIINEFTNADSFHNGQYSSPQVLSKFIGSLFFIPNNGLIIDPFAGTASSLLQAYQYNFENSPQLIANDISLTASILGSLNIFVNGYQEVDYQISDFFAKPFPDKFADLVVTVPPLGIRQKQYIYELKGVSPVLLDDFIWNSFDGMIDATAAAILSTVSLLKEGGKAVIVVPDGVLFSVKRDFLFLRQILVHANLLKGVISLPSGMFRPYFSVSTSVLIIEKTLPRKNGIFLFDSSKLTVEAFEARSFEIKSAYHNQDRIENSIYIDPDEIPFKNYDLSPKRYLLEMPSGGNHLPLHELCEIIYTGTGVNKSNINKNHGIPFIQLGDLIDSTGLNEIDNSKTEYFISDEELLAKSPRYIPDKAVLVAKVGSKLKSSLYRYSGPALCNPNIIVVKTNESQLLPEYLITQLQSEYVINQIEAIRHNIGVPHYSKTDFINIQINALPIEEQRNFIASFYGKKLQEVKKIVDLQREDDLYNIIASLKHELKQPISSLGMDVTTLDEFLQDKIASGNSLSWEDYVVPLLPGQNPSDETHLLFKNVMHRMLSSIKDAQETLTKAEEILNIGGGVFAPEKIPLKHFLNQVIKPVFANNNCTITIVGDEREIMADKYQIEVLFKRLIENAIKHGFQGRTNKADNLINIRISSKTANKDYNEIIVENNGKTFPAEFDIAKFQMVGQTSNRRSGTGFGGFHIKRVIESHQGELHLADKKEISESQFKVRFKIYLP</sequence>
<evidence type="ECO:0000256" key="3">
    <source>
        <dbReference type="ARBA" id="ARBA00022603"/>
    </source>
</evidence>
<dbReference type="SUPFAM" id="SSF55874">
    <property type="entry name" value="ATPase domain of HSP90 chaperone/DNA topoisomerase II/histidine kinase"/>
    <property type="match status" value="1"/>
</dbReference>
<keyword evidence="11" id="KW-1185">Reference proteome</keyword>
<dbReference type="EC" id="2.1.1.72" evidence="2"/>
<evidence type="ECO:0000256" key="1">
    <source>
        <dbReference type="ARBA" id="ARBA00006594"/>
    </source>
</evidence>
<evidence type="ECO:0000313" key="11">
    <source>
        <dbReference type="Proteomes" id="UP000606600"/>
    </source>
</evidence>
<keyword evidence="4" id="KW-0808">Transferase</keyword>
<dbReference type="GO" id="GO:0008168">
    <property type="term" value="F:methyltransferase activity"/>
    <property type="evidence" value="ECO:0007669"/>
    <property type="project" value="UniProtKB-KW"/>
</dbReference>
<dbReference type="EMBL" id="JACWMY010000020">
    <property type="protein sequence ID" value="MBD1367423.1"/>
    <property type="molecule type" value="Genomic_DNA"/>
</dbReference>
<dbReference type="Gene3D" id="3.90.220.20">
    <property type="entry name" value="DNA methylase specificity domains"/>
    <property type="match status" value="1"/>
</dbReference>
<dbReference type="GO" id="GO:0032259">
    <property type="term" value="P:methylation"/>
    <property type="evidence" value="ECO:0007669"/>
    <property type="project" value="UniProtKB-KW"/>
</dbReference>
<dbReference type="Gene3D" id="3.40.50.150">
    <property type="entry name" value="Vaccinia Virus protein VP39"/>
    <property type="match status" value="1"/>
</dbReference>
<reference evidence="10 11" key="1">
    <citation type="submission" date="2020-09" db="EMBL/GenBank/DDBJ databases">
        <title>Novel species of Mucilaginibacter isolated from a glacier on the Tibetan Plateau.</title>
        <authorList>
            <person name="Liu Q."/>
            <person name="Xin Y.-H."/>
        </authorList>
    </citation>
    <scope>NUCLEOTIDE SEQUENCE [LARGE SCALE GENOMIC DNA]</scope>
    <source>
        <strain evidence="10 11">ZT4R22</strain>
    </source>
</reference>
<feature type="domain" description="Histidine kinase" evidence="9">
    <location>
        <begin position="662"/>
        <end position="906"/>
    </location>
</feature>
<evidence type="ECO:0000256" key="5">
    <source>
        <dbReference type="ARBA" id="ARBA00022691"/>
    </source>
</evidence>
<dbReference type="PANTHER" id="PTHR42933">
    <property type="entry name" value="SLR6095 PROTEIN"/>
    <property type="match status" value="1"/>
</dbReference>
<dbReference type="InterPro" id="IPR044946">
    <property type="entry name" value="Restrct_endonuc_typeI_TRD_sf"/>
</dbReference>
<name>A0ABR7WYQ8_9SPHI</name>
<keyword evidence="5" id="KW-0949">S-adenosyl-L-methionine</keyword>
<dbReference type="InterPro" id="IPR051537">
    <property type="entry name" value="DNA_Adenine_Mtase"/>
</dbReference>
<dbReference type="InterPro" id="IPR003356">
    <property type="entry name" value="DNA_methylase_A-5"/>
</dbReference>
<keyword evidence="6" id="KW-0680">Restriction system</keyword>
<evidence type="ECO:0000313" key="10">
    <source>
        <dbReference type="EMBL" id="MBD1367423.1"/>
    </source>
</evidence>
<dbReference type="Pfam" id="PF02518">
    <property type="entry name" value="HATPase_c"/>
    <property type="match status" value="1"/>
</dbReference>
<comment type="catalytic activity">
    <reaction evidence="8">
        <text>a 2'-deoxyadenosine in DNA + S-adenosyl-L-methionine = an N(6)-methyl-2'-deoxyadenosine in DNA + S-adenosyl-L-homocysteine + H(+)</text>
        <dbReference type="Rhea" id="RHEA:15197"/>
        <dbReference type="Rhea" id="RHEA-COMP:12418"/>
        <dbReference type="Rhea" id="RHEA-COMP:12419"/>
        <dbReference type="ChEBI" id="CHEBI:15378"/>
        <dbReference type="ChEBI" id="CHEBI:57856"/>
        <dbReference type="ChEBI" id="CHEBI:59789"/>
        <dbReference type="ChEBI" id="CHEBI:90615"/>
        <dbReference type="ChEBI" id="CHEBI:90616"/>
        <dbReference type="EC" id="2.1.1.72"/>
    </reaction>
</comment>
<dbReference type="PANTHER" id="PTHR42933:SF3">
    <property type="entry name" value="TYPE I RESTRICTION ENZYME MJAVIII METHYLASE SUBUNIT"/>
    <property type="match status" value="1"/>
</dbReference>
<evidence type="ECO:0000256" key="2">
    <source>
        <dbReference type="ARBA" id="ARBA00011900"/>
    </source>
</evidence>
<evidence type="ECO:0000256" key="6">
    <source>
        <dbReference type="ARBA" id="ARBA00022747"/>
    </source>
</evidence>
<dbReference type="PROSITE" id="PS50109">
    <property type="entry name" value="HIS_KIN"/>
    <property type="match status" value="1"/>
</dbReference>
<dbReference type="InterPro" id="IPR029063">
    <property type="entry name" value="SAM-dependent_MTases_sf"/>
</dbReference>
<dbReference type="InterPro" id="IPR003594">
    <property type="entry name" value="HATPase_dom"/>
</dbReference>
<dbReference type="RefSeq" id="WP_191192056.1">
    <property type="nucleotide sequence ID" value="NZ_JACWMY010000020.1"/>
</dbReference>